<keyword evidence="2" id="KW-0812">Transmembrane</keyword>
<protein>
    <recommendedName>
        <fullName evidence="5">Integral membrane protein</fullName>
    </recommendedName>
</protein>
<keyword evidence="4" id="KW-1185">Reference proteome</keyword>
<evidence type="ECO:0008006" key="5">
    <source>
        <dbReference type="Google" id="ProtNLM"/>
    </source>
</evidence>
<feature type="compositionally biased region" description="Polar residues" evidence="1">
    <location>
        <begin position="1"/>
        <end position="10"/>
    </location>
</feature>
<feature type="region of interest" description="Disordered" evidence="1">
    <location>
        <begin position="1"/>
        <end position="22"/>
    </location>
</feature>
<feature type="transmembrane region" description="Helical" evidence="2">
    <location>
        <begin position="136"/>
        <end position="158"/>
    </location>
</feature>
<reference evidence="4" key="1">
    <citation type="submission" date="2024-04" db="EMBL/GenBank/DDBJ databases">
        <authorList>
            <person name="Shaw F."/>
            <person name="Minotto A."/>
        </authorList>
    </citation>
    <scope>NUCLEOTIDE SEQUENCE [LARGE SCALE GENOMIC DNA]</scope>
</reference>
<proteinExistence type="predicted"/>
<feature type="transmembrane region" description="Helical" evidence="2">
    <location>
        <begin position="244"/>
        <end position="265"/>
    </location>
</feature>
<evidence type="ECO:0000313" key="4">
    <source>
        <dbReference type="Proteomes" id="UP001497453"/>
    </source>
</evidence>
<feature type="transmembrane region" description="Helical" evidence="2">
    <location>
        <begin position="170"/>
        <end position="190"/>
    </location>
</feature>
<sequence>MFAQDTSSLSVDRPQSGANGQIAEPRFTTHRKRLHRPFSWFYPTRVVLHPEVPSSDQARPSLESSWNSRASRKRRYTRRPINVRHHRADELIHLGLIDEAEKLEPVTSPVGWVLTEQRLRHPGTELKVHLSWDISFWVAVIFILGSTCWIVNGFYLFLPLVNIGSDHTTAAAWWAFAGGTLFELGSYLMYVEAINTGHDQLFGPALWGLVSGKSEASEDGCDEKENEIKKQSFRWIGVGSYRDLGFLACFTQMFAATIFWVSTITGLPHVIPNLSTSPPVAIADVFFWTPQVIGGSGFIISSILLMEEVQVAWWKPSLTSLGWHVALWNLIGAVGFTLCGAFGYGALSSSGIAYQSVLSTFWGSFAFEIGSVVQFWETLWREPPSESQT</sequence>
<organism evidence="3 4">
    <name type="scientific">Somion occarium</name>
    <dbReference type="NCBI Taxonomy" id="3059160"/>
    <lineage>
        <taxon>Eukaryota</taxon>
        <taxon>Fungi</taxon>
        <taxon>Dikarya</taxon>
        <taxon>Basidiomycota</taxon>
        <taxon>Agaricomycotina</taxon>
        <taxon>Agaricomycetes</taxon>
        <taxon>Polyporales</taxon>
        <taxon>Cerrenaceae</taxon>
        <taxon>Somion</taxon>
    </lineage>
</organism>
<evidence type="ECO:0000256" key="2">
    <source>
        <dbReference type="SAM" id="Phobius"/>
    </source>
</evidence>
<keyword evidence="2" id="KW-0472">Membrane</keyword>
<feature type="transmembrane region" description="Helical" evidence="2">
    <location>
        <begin position="352"/>
        <end position="376"/>
    </location>
</feature>
<feature type="transmembrane region" description="Helical" evidence="2">
    <location>
        <begin position="326"/>
        <end position="346"/>
    </location>
</feature>
<keyword evidence="2" id="KW-1133">Transmembrane helix</keyword>
<feature type="transmembrane region" description="Helical" evidence="2">
    <location>
        <begin position="285"/>
        <end position="305"/>
    </location>
</feature>
<dbReference type="Proteomes" id="UP001497453">
    <property type="component" value="Chromosome 6"/>
</dbReference>
<dbReference type="EMBL" id="OZ037949">
    <property type="protein sequence ID" value="CAL1710670.1"/>
    <property type="molecule type" value="Genomic_DNA"/>
</dbReference>
<gene>
    <name evidence="3" type="ORF">GFSPODELE1_LOCUS7939</name>
</gene>
<name>A0ABP1DSE7_9APHY</name>
<evidence type="ECO:0000313" key="3">
    <source>
        <dbReference type="EMBL" id="CAL1710670.1"/>
    </source>
</evidence>
<evidence type="ECO:0000256" key="1">
    <source>
        <dbReference type="SAM" id="MobiDB-lite"/>
    </source>
</evidence>
<accession>A0ABP1DSE7</accession>